<dbReference type="AlphaFoldDB" id="A0A2I0XF57"/>
<organism evidence="8 9">
    <name type="scientific">Dendrobium catenatum</name>
    <dbReference type="NCBI Taxonomy" id="906689"/>
    <lineage>
        <taxon>Eukaryota</taxon>
        <taxon>Viridiplantae</taxon>
        <taxon>Streptophyta</taxon>
        <taxon>Embryophyta</taxon>
        <taxon>Tracheophyta</taxon>
        <taxon>Spermatophyta</taxon>
        <taxon>Magnoliopsida</taxon>
        <taxon>Liliopsida</taxon>
        <taxon>Asparagales</taxon>
        <taxon>Orchidaceae</taxon>
        <taxon>Epidendroideae</taxon>
        <taxon>Malaxideae</taxon>
        <taxon>Dendrobiinae</taxon>
        <taxon>Dendrobium</taxon>
    </lineage>
</organism>
<evidence type="ECO:0000256" key="3">
    <source>
        <dbReference type="ARBA" id="ARBA00022490"/>
    </source>
</evidence>
<evidence type="ECO:0000313" key="8">
    <source>
        <dbReference type="EMBL" id="PKU86551.1"/>
    </source>
</evidence>
<dbReference type="InterPro" id="IPR007650">
    <property type="entry name" value="Zf-FLZ_dom"/>
</dbReference>
<proteinExistence type="inferred from homology"/>
<feature type="zinc finger region" description="FLZ-type" evidence="5">
    <location>
        <begin position="100"/>
        <end position="143"/>
    </location>
</feature>
<evidence type="ECO:0000259" key="7">
    <source>
        <dbReference type="PROSITE" id="PS51795"/>
    </source>
</evidence>
<dbReference type="GO" id="GO:0005737">
    <property type="term" value="C:cytoplasm"/>
    <property type="evidence" value="ECO:0007669"/>
    <property type="project" value="UniProtKB-SubCell"/>
</dbReference>
<name>A0A2I0XF57_9ASPA</name>
<keyword evidence="9" id="KW-1185">Reference proteome</keyword>
<dbReference type="PROSITE" id="PS51795">
    <property type="entry name" value="ZF_FLZ"/>
    <property type="match status" value="1"/>
</dbReference>
<dbReference type="GO" id="GO:0046872">
    <property type="term" value="F:metal ion binding"/>
    <property type="evidence" value="ECO:0007669"/>
    <property type="project" value="UniProtKB-KW"/>
</dbReference>
<keyword evidence="3" id="KW-0963">Cytoplasm</keyword>
<dbReference type="PANTHER" id="PTHR33059">
    <property type="entry name" value="FCS-LIKE ZINC FINGER 5"/>
    <property type="match status" value="1"/>
</dbReference>
<evidence type="ECO:0000313" key="9">
    <source>
        <dbReference type="Proteomes" id="UP000233837"/>
    </source>
</evidence>
<keyword evidence="4" id="KW-0479">Metal-binding</keyword>
<evidence type="ECO:0000256" key="5">
    <source>
        <dbReference type="PROSITE-ProRule" id="PRU01131"/>
    </source>
</evidence>
<dbReference type="Proteomes" id="UP000233837">
    <property type="component" value="Unassembled WGS sequence"/>
</dbReference>
<sequence length="178" mass="19590">MLESKRPRSPLPLRRTTSMKDVSAKDGPPPPPPPSDQEIPATVDENRQQRRRRVAEVQKLERRWNGTDSTVAPSVEMLSSLGSAGGAGDFPAATTIKLSPFLVDCSLCKLHLLPSCDIFMYRGEAFCSLKCRQQLINHDIKKEKLKLFLFSMMKKASAQTNSQASKASGKAEETMAAA</sequence>
<reference evidence="8 9" key="2">
    <citation type="journal article" date="2017" name="Nature">
        <title>The Apostasia genome and the evolution of orchids.</title>
        <authorList>
            <person name="Zhang G.Q."/>
            <person name="Liu K.W."/>
            <person name="Li Z."/>
            <person name="Lohaus R."/>
            <person name="Hsiao Y.Y."/>
            <person name="Niu S.C."/>
            <person name="Wang J.Y."/>
            <person name="Lin Y.C."/>
            <person name="Xu Q."/>
            <person name="Chen L.J."/>
            <person name="Yoshida K."/>
            <person name="Fujiwara S."/>
            <person name="Wang Z.W."/>
            <person name="Zhang Y.Q."/>
            <person name="Mitsuda N."/>
            <person name="Wang M."/>
            <person name="Liu G.H."/>
            <person name="Pecoraro L."/>
            <person name="Huang H.X."/>
            <person name="Xiao X.J."/>
            <person name="Lin M."/>
            <person name="Wu X.Y."/>
            <person name="Wu W.L."/>
            <person name="Chen Y.Y."/>
            <person name="Chang S.B."/>
            <person name="Sakamoto S."/>
            <person name="Ohme-Takagi M."/>
            <person name="Yagi M."/>
            <person name="Zeng S.J."/>
            <person name="Shen C.Y."/>
            <person name="Yeh C.M."/>
            <person name="Luo Y.B."/>
            <person name="Tsai W.C."/>
            <person name="Van de Peer Y."/>
            <person name="Liu Z.J."/>
        </authorList>
    </citation>
    <scope>NUCLEOTIDE SEQUENCE [LARGE SCALE GENOMIC DNA]</scope>
    <source>
        <tissue evidence="8">The whole plant</tissue>
    </source>
</reference>
<feature type="domain" description="FLZ-type" evidence="7">
    <location>
        <begin position="100"/>
        <end position="143"/>
    </location>
</feature>
<dbReference type="OrthoDB" id="781519at2759"/>
<comment type="subcellular location">
    <subcellularLocation>
        <location evidence="1">Cytoplasm</location>
    </subcellularLocation>
</comment>
<reference evidence="8 9" key="1">
    <citation type="journal article" date="2016" name="Sci. Rep.">
        <title>The Dendrobium catenatum Lindl. genome sequence provides insights into polysaccharide synthase, floral development and adaptive evolution.</title>
        <authorList>
            <person name="Zhang G.Q."/>
            <person name="Xu Q."/>
            <person name="Bian C."/>
            <person name="Tsai W.C."/>
            <person name="Yeh C.M."/>
            <person name="Liu K.W."/>
            <person name="Yoshida K."/>
            <person name="Zhang L.S."/>
            <person name="Chang S.B."/>
            <person name="Chen F."/>
            <person name="Shi Y."/>
            <person name="Su Y.Y."/>
            <person name="Zhang Y.Q."/>
            <person name="Chen L.J."/>
            <person name="Yin Y."/>
            <person name="Lin M."/>
            <person name="Huang H."/>
            <person name="Deng H."/>
            <person name="Wang Z.W."/>
            <person name="Zhu S.L."/>
            <person name="Zhao X."/>
            <person name="Deng C."/>
            <person name="Niu S.C."/>
            <person name="Huang J."/>
            <person name="Wang M."/>
            <person name="Liu G.H."/>
            <person name="Yang H.J."/>
            <person name="Xiao X.J."/>
            <person name="Hsiao Y.Y."/>
            <person name="Wu W.L."/>
            <person name="Chen Y.Y."/>
            <person name="Mitsuda N."/>
            <person name="Ohme-Takagi M."/>
            <person name="Luo Y.B."/>
            <person name="Van de Peer Y."/>
            <person name="Liu Z.J."/>
        </authorList>
    </citation>
    <scope>NUCLEOTIDE SEQUENCE [LARGE SCALE GENOMIC DNA]</scope>
    <source>
        <tissue evidence="8">The whole plant</tissue>
    </source>
</reference>
<comment type="similarity">
    <text evidence="2">Belongs to the FLZ family.</text>
</comment>
<evidence type="ECO:0000256" key="4">
    <source>
        <dbReference type="ARBA" id="ARBA00022723"/>
    </source>
</evidence>
<dbReference type="Pfam" id="PF04570">
    <property type="entry name" value="zf-FLZ"/>
    <property type="match status" value="1"/>
</dbReference>
<dbReference type="EMBL" id="KZ501942">
    <property type="protein sequence ID" value="PKU86551.1"/>
    <property type="molecule type" value="Genomic_DNA"/>
</dbReference>
<evidence type="ECO:0000256" key="6">
    <source>
        <dbReference type="SAM" id="MobiDB-lite"/>
    </source>
</evidence>
<dbReference type="PANTHER" id="PTHR33059:SF4">
    <property type="entry name" value="FCS-LIKE ZINC FINGER 5"/>
    <property type="match status" value="1"/>
</dbReference>
<feature type="region of interest" description="Disordered" evidence="6">
    <location>
        <begin position="1"/>
        <end position="51"/>
    </location>
</feature>
<gene>
    <name evidence="8" type="ORF">MA16_Dca019997</name>
</gene>
<evidence type="ECO:0000256" key="1">
    <source>
        <dbReference type="ARBA" id="ARBA00004496"/>
    </source>
</evidence>
<evidence type="ECO:0000256" key="2">
    <source>
        <dbReference type="ARBA" id="ARBA00009374"/>
    </source>
</evidence>
<accession>A0A2I0XF57</accession>
<protein>
    <recommendedName>
        <fullName evidence="7">FLZ-type domain-containing protein</fullName>
    </recommendedName>
</protein>